<evidence type="ECO:0000259" key="12">
    <source>
        <dbReference type="Pfam" id="PF03007"/>
    </source>
</evidence>
<dbReference type="NCBIfam" id="TIGR02946">
    <property type="entry name" value="acyl_WS_DGAT"/>
    <property type="match status" value="1"/>
</dbReference>
<reference evidence="15" key="1">
    <citation type="journal article" date="2019" name="Int. J. Syst. Evol. Microbiol.">
        <title>The Global Catalogue of Microorganisms (GCM) 10K type strain sequencing project: providing services to taxonomists for standard genome sequencing and annotation.</title>
        <authorList>
            <consortium name="The Broad Institute Genomics Platform"/>
            <consortium name="The Broad Institute Genome Sequencing Center for Infectious Disease"/>
            <person name="Wu L."/>
            <person name="Ma J."/>
        </authorList>
    </citation>
    <scope>NUCLEOTIDE SEQUENCE [LARGE SCALE GENOMIC DNA]</scope>
    <source>
        <strain evidence="15">CCUG 43114</strain>
    </source>
</reference>
<gene>
    <name evidence="14" type="ORF">ACFPJ6_05775</name>
</gene>
<keyword evidence="7 11" id="KW-0319">Glycerol metabolism</keyword>
<evidence type="ECO:0000256" key="3">
    <source>
        <dbReference type="ARBA" id="ARBA00009587"/>
    </source>
</evidence>
<dbReference type="GO" id="GO:0016746">
    <property type="term" value="F:acyltransferase activity"/>
    <property type="evidence" value="ECO:0007669"/>
    <property type="project" value="UniProtKB-KW"/>
</dbReference>
<evidence type="ECO:0000259" key="13">
    <source>
        <dbReference type="Pfam" id="PF06974"/>
    </source>
</evidence>
<dbReference type="InterPro" id="IPR009721">
    <property type="entry name" value="O-acyltransferase_WSD1_C"/>
</dbReference>
<dbReference type="SUPFAM" id="SSF52777">
    <property type="entry name" value="CoA-dependent acyltransferases"/>
    <property type="match status" value="1"/>
</dbReference>
<evidence type="ECO:0000256" key="7">
    <source>
        <dbReference type="ARBA" id="ARBA00022798"/>
    </source>
</evidence>
<keyword evidence="15" id="KW-1185">Reference proteome</keyword>
<evidence type="ECO:0000256" key="6">
    <source>
        <dbReference type="ARBA" id="ARBA00022679"/>
    </source>
</evidence>
<evidence type="ECO:0000313" key="14">
    <source>
        <dbReference type="EMBL" id="MFC5380292.1"/>
    </source>
</evidence>
<evidence type="ECO:0000256" key="11">
    <source>
        <dbReference type="RuleBase" id="RU361241"/>
    </source>
</evidence>
<dbReference type="InterPro" id="IPR004255">
    <property type="entry name" value="O-acyltransferase_WSD1_N"/>
</dbReference>
<name>A0ABW0GK67_9MICO</name>
<keyword evidence="5 11" id="KW-0444">Lipid biosynthesis</keyword>
<evidence type="ECO:0000256" key="2">
    <source>
        <dbReference type="ARBA" id="ARBA00005189"/>
    </source>
</evidence>
<comment type="catalytic activity">
    <reaction evidence="10 11">
        <text>an acyl-CoA + a 1,2-diacyl-sn-glycerol = a triacyl-sn-glycerol + CoA</text>
        <dbReference type="Rhea" id="RHEA:10868"/>
        <dbReference type="ChEBI" id="CHEBI:17815"/>
        <dbReference type="ChEBI" id="CHEBI:57287"/>
        <dbReference type="ChEBI" id="CHEBI:58342"/>
        <dbReference type="ChEBI" id="CHEBI:64615"/>
        <dbReference type="EC" id="2.3.1.20"/>
    </reaction>
</comment>
<accession>A0ABW0GK67</accession>
<dbReference type="Pfam" id="PF06974">
    <property type="entry name" value="WS_DGAT_C"/>
    <property type="match status" value="1"/>
</dbReference>
<keyword evidence="8 11" id="KW-0443">Lipid metabolism</keyword>
<dbReference type="InterPro" id="IPR014292">
    <property type="entry name" value="Acyl_transf_WS/DGAT"/>
</dbReference>
<evidence type="ECO:0000256" key="5">
    <source>
        <dbReference type="ARBA" id="ARBA00022516"/>
    </source>
</evidence>
<evidence type="ECO:0000256" key="8">
    <source>
        <dbReference type="ARBA" id="ARBA00023098"/>
    </source>
</evidence>
<feature type="domain" description="O-acyltransferase WSD1-like N-terminal" evidence="12">
    <location>
        <begin position="5"/>
        <end position="255"/>
    </location>
</feature>
<feature type="domain" description="O-acyltransferase WSD1 C-terminal" evidence="13">
    <location>
        <begin position="340"/>
        <end position="479"/>
    </location>
</feature>
<dbReference type="PANTHER" id="PTHR31650">
    <property type="entry name" value="O-ACYLTRANSFERASE (WSD1-LIKE) FAMILY PROTEIN"/>
    <property type="match status" value="1"/>
</dbReference>
<dbReference type="EC" id="2.3.1.20" evidence="4 11"/>
<organism evidence="14 15">
    <name type="scientific">Aquipuribacter nitratireducens</name>
    <dbReference type="NCBI Taxonomy" id="650104"/>
    <lineage>
        <taxon>Bacteria</taxon>
        <taxon>Bacillati</taxon>
        <taxon>Actinomycetota</taxon>
        <taxon>Actinomycetes</taxon>
        <taxon>Micrococcales</taxon>
        <taxon>Intrasporangiaceae</taxon>
        <taxon>Aquipuribacter</taxon>
    </lineage>
</organism>
<keyword evidence="9 11" id="KW-0012">Acyltransferase</keyword>
<comment type="pathway">
    <text evidence="1 11">Glycerolipid metabolism; triacylglycerol biosynthesis.</text>
</comment>
<evidence type="ECO:0000256" key="9">
    <source>
        <dbReference type="ARBA" id="ARBA00023315"/>
    </source>
</evidence>
<dbReference type="EMBL" id="JBHSLD010000006">
    <property type="protein sequence ID" value="MFC5380292.1"/>
    <property type="molecule type" value="Genomic_DNA"/>
</dbReference>
<dbReference type="Proteomes" id="UP001596122">
    <property type="component" value="Unassembled WGS sequence"/>
</dbReference>
<protein>
    <recommendedName>
        <fullName evidence="4 11">Diacylglycerol O-acyltransferase</fullName>
        <ecNumber evidence="4 11">2.3.1.20</ecNumber>
    </recommendedName>
</protein>
<evidence type="ECO:0000256" key="4">
    <source>
        <dbReference type="ARBA" id="ARBA00013244"/>
    </source>
</evidence>
<proteinExistence type="inferred from homology"/>
<comment type="similarity">
    <text evidence="3 11">Belongs to the long-chain O-acyltransferase family.</text>
</comment>
<evidence type="ECO:0000256" key="10">
    <source>
        <dbReference type="ARBA" id="ARBA00048109"/>
    </source>
</evidence>
<evidence type="ECO:0000256" key="1">
    <source>
        <dbReference type="ARBA" id="ARBA00004771"/>
    </source>
</evidence>
<keyword evidence="6 11" id="KW-0808">Transferase</keyword>
<dbReference type="PANTHER" id="PTHR31650:SF1">
    <property type="entry name" value="WAX ESTER SYNTHASE_DIACYLGLYCEROL ACYLTRANSFERASE 4-RELATED"/>
    <property type="match status" value="1"/>
</dbReference>
<dbReference type="RefSeq" id="WP_340267279.1">
    <property type="nucleotide sequence ID" value="NZ_JBBEOG010000001.1"/>
</dbReference>
<evidence type="ECO:0000313" key="15">
    <source>
        <dbReference type="Proteomes" id="UP001596122"/>
    </source>
</evidence>
<comment type="caution">
    <text evidence="14">The sequence shown here is derived from an EMBL/GenBank/DDBJ whole genome shotgun (WGS) entry which is preliminary data.</text>
</comment>
<sequence>MSDRLSALDASFLYAEEPGAPQHVGTVMTFEGPLDFPRLQRHVAGRIAFVPRYRKRVRAVPGGLANPVWVDDARFDLAFHVRRSALPRPGTLDQLRELVARVHPRQLDRSRPLWELYVVEGLEGDRFALVSKAHQALVDGVHALDLAQVVLDASPEAVEAPPDAWRPAPEPSVLDLVAGAALEAAQRPGEAVRTVRRRAAEVQQGAARVAGSLTRLAVQRSAPESPLDVELSQQRRYAVASHDLAEFRDVARRHGKEADNTRSPGALGVRPTVNDVVLAVLAGTLRTWLQARGAVVTPTTRVRALVPVSVLPADGDDEQRMLEPPGARADSAFGTTVDGQLVDLPVGEPSPVMRLHQVAYQLSPHREGGRAVRARELAALAGFAPPTLHSLGVRVAAGLSRRWFNLLVTNVPGPQEPMYCAGARLAETYPVIPLSPGHALAVGVTSYDGRVFVGFNADRDAVADVGEMPTYLAEALAELRETAR</sequence>
<dbReference type="Pfam" id="PF03007">
    <property type="entry name" value="WS_DGAT_cat"/>
    <property type="match status" value="1"/>
</dbReference>
<comment type="pathway">
    <text evidence="2">Lipid metabolism.</text>
</comment>
<dbReference type="InterPro" id="IPR045034">
    <property type="entry name" value="O-acyltransferase_WSD1-like"/>
</dbReference>